<dbReference type="EMBL" id="CP034465">
    <property type="protein sequence ID" value="AZP05241.1"/>
    <property type="molecule type" value="Genomic_DNA"/>
</dbReference>
<evidence type="ECO:0000256" key="1">
    <source>
        <dbReference type="SAM" id="MobiDB-lite"/>
    </source>
</evidence>
<evidence type="ECO:0000256" key="2">
    <source>
        <dbReference type="SAM" id="Phobius"/>
    </source>
</evidence>
<sequence length="277" mass="32301">MSPWTFLLPTLFNFAALIFIVVIWIIFVRNFLREMRKGKQRTQNQWTQQTRTQQSRQIAKEPSVSSPSRRNAQRGTRTNARSQQRKRSTSWQSTSAKTDGQSIRLRELMKYKPADLYRLLKDHLPEEYKEEIQSIFNSPNAEVELIKFIRRPDVWPSVQKSLAEISSGSSRRQTASRPMGSQKTPQAVVEKPSADEEYIDLDWLDREDAQLQSEYDSVVHEFDYFMEDISGKDLTESIQTASSSSRFNKTRLDKEISDKKWLKEAVIATVILEKPDF</sequence>
<reference evidence="4" key="1">
    <citation type="submission" date="2018-12" db="EMBL/GenBank/DDBJ databases">
        <title>Complete genome sequencing of Jeotgalibaca sp. H21T32.</title>
        <authorList>
            <person name="Bae J.-W."/>
            <person name="Lee S.-Y."/>
        </authorList>
    </citation>
    <scope>NUCLEOTIDE SEQUENCE [LARGE SCALE GENOMIC DNA]</scope>
    <source>
        <strain evidence="4">H21T32</strain>
    </source>
</reference>
<proteinExistence type="predicted"/>
<dbReference type="AlphaFoldDB" id="A0A3Q9BMC4"/>
<keyword evidence="4" id="KW-1185">Reference proteome</keyword>
<feature type="compositionally biased region" description="Polar residues" evidence="1">
    <location>
        <begin position="165"/>
        <end position="185"/>
    </location>
</feature>
<keyword evidence="2" id="KW-1133">Transmembrane helix</keyword>
<accession>A0A3Q9BMC4</accession>
<feature type="compositionally biased region" description="Low complexity" evidence="1">
    <location>
        <begin position="41"/>
        <end position="57"/>
    </location>
</feature>
<keyword evidence="2" id="KW-0472">Membrane</keyword>
<dbReference type="OrthoDB" id="2167503at2"/>
<evidence type="ECO:0000313" key="3">
    <source>
        <dbReference type="EMBL" id="AZP05241.1"/>
    </source>
</evidence>
<organism evidence="3 4">
    <name type="scientific">Jeotgalibaca ciconiae</name>
    <dbReference type="NCBI Taxonomy" id="2496265"/>
    <lineage>
        <taxon>Bacteria</taxon>
        <taxon>Bacillati</taxon>
        <taxon>Bacillota</taxon>
        <taxon>Bacilli</taxon>
        <taxon>Lactobacillales</taxon>
        <taxon>Carnobacteriaceae</taxon>
        <taxon>Jeotgalibaca</taxon>
    </lineage>
</organism>
<dbReference type="KEGG" id="jeh:EJN90_11645"/>
<name>A0A3Q9BMC4_9LACT</name>
<feature type="region of interest" description="Disordered" evidence="1">
    <location>
        <begin position="38"/>
        <end position="98"/>
    </location>
</feature>
<keyword evidence="2" id="KW-0812">Transmembrane</keyword>
<feature type="transmembrane region" description="Helical" evidence="2">
    <location>
        <begin position="6"/>
        <end position="32"/>
    </location>
</feature>
<protein>
    <submittedName>
        <fullName evidence="3">Uncharacterized protein</fullName>
    </submittedName>
</protein>
<feature type="compositionally biased region" description="Polar residues" evidence="1">
    <location>
        <begin position="89"/>
        <end position="98"/>
    </location>
</feature>
<evidence type="ECO:0000313" key="4">
    <source>
        <dbReference type="Proteomes" id="UP000273326"/>
    </source>
</evidence>
<feature type="region of interest" description="Disordered" evidence="1">
    <location>
        <begin position="165"/>
        <end position="192"/>
    </location>
</feature>
<gene>
    <name evidence="3" type="ORF">EJN90_11645</name>
</gene>
<feature type="compositionally biased region" description="Polar residues" evidence="1">
    <location>
        <begin position="63"/>
        <end position="82"/>
    </location>
</feature>
<dbReference type="RefSeq" id="WP_126111435.1">
    <property type="nucleotide sequence ID" value="NZ_CP034465.1"/>
</dbReference>
<dbReference type="Proteomes" id="UP000273326">
    <property type="component" value="Chromosome"/>
</dbReference>